<dbReference type="GO" id="GO:0016757">
    <property type="term" value="F:glycosyltransferase activity"/>
    <property type="evidence" value="ECO:0007669"/>
    <property type="project" value="UniProtKB-KW"/>
</dbReference>
<dbReference type="PANTHER" id="PTHR12526">
    <property type="entry name" value="GLYCOSYLTRANSFERASE"/>
    <property type="match status" value="1"/>
</dbReference>
<dbReference type="InterPro" id="IPR001296">
    <property type="entry name" value="Glyco_trans_1"/>
</dbReference>
<dbReference type="Pfam" id="PF00534">
    <property type="entry name" value="Glycos_transf_1"/>
    <property type="match status" value="1"/>
</dbReference>
<dbReference type="PANTHER" id="PTHR12526:SF630">
    <property type="entry name" value="GLYCOSYLTRANSFERASE"/>
    <property type="match status" value="1"/>
</dbReference>
<sequence>MKKVLIVAAKANMIRQFNQHNILILKKLGFEVHVGTNFKEFGSMDNKENEKLIQWLEEHDVVSHQIDFGRKLGSFKANFVVIKQLRVIMRNKDEWAFMHAHSPIGSVLGRLAAKSQGIKTIYTSHGFHFFKGGPVKNWLVFPIEWILGFITDQLIVINSNDLKITNYLPIENVEYIPSVGVDVKKMMDVTPEKRAALRESIRAELEIGNDDFLLLNVGELSNLKNQRVVIEAMGNINNPNLKFIIAGVGPNHDEYLALAKKLNLEKQVKLLGYRNDIQALHFASDLFVFPSRREGFGLGGFEAMVDGLQVIGTKNTGMKDFIIGPAYGVLLDTSKIDEVTTAIEMFMAEKHEPGLGMDKEFIATFDSSNVNRIMESVYRKFK</sequence>
<accession>A0ABM8Z515</accession>
<dbReference type="Proteomes" id="UP000789707">
    <property type="component" value="Unassembled WGS sequence"/>
</dbReference>
<feature type="domain" description="Glycosyl transferase family 1" evidence="1">
    <location>
        <begin position="198"/>
        <end position="350"/>
    </location>
</feature>
<name>A0ABM8Z515_9LACO</name>
<dbReference type="SUPFAM" id="SSF53756">
    <property type="entry name" value="UDP-Glycosyltransferase/glycogen phosphorylase"/>
    <property type="match status" value="1"/>
</dbReference>
<dbReference type="RefSeq" id="WP_230096532.1">
    <property type="nucleotide sequence ID" value="NZ_CAKKNS010000002.1"/>
</dbReference>
<evidence type="ECO:0000259" key="1">
    <source>
        <dbReference type="Pfam" id="PF00534"/>
    </source>
</evidence>
<dbReference type="EC" id="2.4.-.-" evidence="3"/>
<keyword evidence="3" id="KW-0328">Glycosyltransferase</keyword>
<evidence type="ECO:0000313" key="4">
    <source>
        <dbReference type="Proteomes" id="UP000789707"/>
    </source>
</evidence>
<protein>
    <submittedName>
        <fullName evidence="3">Glycosyltransferase EpsD</fullName>
        <ecNumber evidence="3">2.4.-.-</ecNumber>
    </submittedName>
</protein>
<evidence type="ECO:0000259" key="2">
    <source>
        <dbReference type="Pfam" id="PF13477"/>
    </source>
</evidence>
<keyword evidence="4" id="KW-1185">Reference proteome</keyword>
<proteinExistence type="predicted"/>
<reference evidence="3 4" key="1">
    <citation type="submission" date="2021-11" db="EMBL/GenBank/DDBJ databases">
        <authorList>
            <person name="Depoorter E."/>
        </authorList>
    </citation>
    <scope>NUCLEOTIDE SEQUENCE [LARGE SCALE GENOMIC DNA]</scope>
    <source>
        <strain evidence="3 4">LMG 24289</strain>
    </source>
</reference>
<dbReference type="EMBL" id="CAKKNS010000002">
    <property type="protein sequence ID" value="CAH0416472.1"/>
    <property type="molecule type" value="Genomic_DNA"/>
</dbReference>
<dbReference type="Pfam" id="PF13477">
    <property type="entry name" value="Glyco_trans_4_2"/>
    <property type="match status" value="1"/>
</dbReference>
<keyword evidence="3" id="KW-0808">Transferase</keyword>
<comment type="caution">
    <text evidence="3">The sequence shown here is derived from an EMBL/GenBank/DDBJ whole genome shotgun (WGS) entry which is preliminary data.</text>
</comment>
<dbReference type="Gene3D" id="3.40.50.2000">
    <property type="entry name" value="Glycogen Phosphorylase B"/>
    <property type="match status" value="2"/>
</dbReference>
<evidence type="ECO:0000313" key="3">
    <source>
        <dbReference type="EMBL" id="CAH0416472.1"/>
    </source>
</evidence>
<gene>
    <name evidence="3" type="primary">epsD</name>
    <name evidence="3" type="ORF">WFA24289_00776</name>
</gene>
<organism evidence="3 4">
    <name type="scientific">Periweissella fabaria</name>
    <dbReference type="NCBI Taxonomy" id="546157"/>
    <lineage>
        <taxon>Bacteria</taxon>
        <taxon>Bacillati</taxon>
        <taxon>Bacillota</taxon>
        <taxon>Bacilli</taxon>
        <taxon>Lactobacillales</taxon>
        <taxon>Lactobacillaceae</taxon>
        <taxon>Periweissella</taxon>
    </lineage>
</organism>
<dbReference type="InterPro" id="IPR028098">
    <property type="entry name" value="Glyco_trans_4-like_N"/>
</dbReference>
<feature type="domain" description="Glycosyltransferase subfamily 4-like N-terminal" evidence="2">
    <location>
        <begin position="17"/>
        <end position="149"/>
    </location>
</feature>